<evidence type="ECO:0000256" key="4">
    <source>
        <dbReference type="ARBA" id="ARBA00022989"/>
    </source>
</evidence>
<name>A0A6J7DHI4_9ZZZZ</name>
<keyword evidence="2 7" id="KW-0812">Transmembrane</keyword>
<organism evidence="9">
    <name type="scientific">freshwater metagenome</name>
    <dbReference type="NCBI Taxonomy" id="449393"/>
    <lineage>
        <taxon>unclassified sequences</taxon>
        <taxon>metagenomes</taxon>
        <taxon>ecological metagenomes</taxon>
    </lineage>
</organism>
<dbReference type="GO" id="GO:0016020">
    <property type="term" value="C:membrane"/>
    <property type="evidence" value="ECO:0007669"/>
    <property type="project" value="UniProtKB-SubCell"/>
</dbReference>
<keyword evidence="4 7" id="KW-1133">Transmembrane helix</keyword>
<sequence>MASRRPSDPSSLQPVDLADVTSDFDSPDAPRKNRLDAPIRGPKLGPLEFVRWVWRVLTSMRTAIILLVLVAFASIPGSLVPQRSSDPNGVSIFRDANPELFKFYESIQLFDTFTSVWFSSIYLLLFISLIGCIVPRTLYHWRILRAEPAAEPASWVRLPYRRRERVTDGTVSSLDRAETVLRKAHYRVVRDGASIRAEFGYLRETGNLVFHIALVGILTTLAATGGYGWSGQRVIIEGQSFTNQLASYDSFHPGSWFAEQQLNPYGVTLESFTPEYTKDPVKDVWMPIDFTAKVTVTEGDATREVFLKVNEPLVAGNSQMYLLGNGFAPVITVRDPQGTIVFDQPVAFLSQDSNLTSVGVVKVPDGLSEQLGLQGFFYPSAVNLDSGALASNNPEPTNPTVTFNVYTGDLGLDSGVAANVFQLPVESLTQIAGRHTGIDVVLSPGDVFDLPGGLGSIEFTSLRRFIGVEIRHDPTQTGVAVSTFFIVAGLLASLGTRRRRVWIRVRGTARNPELEWGGMSRGDDSRLDAALDRLVDKTLQTLTDKVTRE</sequence>
<dbReference type="GO" id="GO:0017004">
    <property type="term" value="P:cytochrome complex assembly"/>
    <property type="evidence" value="ECO:0007669"/>
    <property type="project" value="UniProtKB-KW"/>
</dbReference>
<evidence type="ECO:0000313" key="9">
    <source>
        <dbReference type="EMBL" id="CAB4868738.1"/>
    </source>
</evidence>
<accession>A0A6J7DHI4</accession>
<dbReference type="AlphaFoldDB" id="A0A6J7DHI4"/>
<gene>
    <name evidence="9" type="ORF">UFOPK3364_00631</name>
</gene>
<protein>
    <submittedName>
        <fullName evidence="9">Unannotated protein</fullName>
    </submittedName>
</protein>
<dbReference type="InterPro" id="IPR007816">
    <property type="entry name" value="ResB-like_domain"/>
</dbReference>
<dbReference type="PANTHER" id="PTHR31566:SF0">
    <property type="entry name" value="CYTOCHROME C BIOGENESIS PROTEIN CCS1, CHLOROPLASTIC"/>
    <property type="match status" value="1"/>
</dbReference>
<evidence type="ECO:0000256" key="3">
    <source>
        <dbReference type="ARBA" id="ARBA00022748"/>
    </source>
</evidence>
<feature type="transmembrane region" description="Helical" evidence="7">
    <location>
        <begin position="52"/>
        <end position="75"/>
    </location>
</feature>
<evidence type="ECO:0000259" key="8">
    <source>
        <dbReference type="Pfam" id="PF05140"/>
    </source>
</evidence>
<proteinExistence type="predicted"/>
<evidence type="ECO:0000256" key="7">
    <source>
        <dbReference type="SAM" id="Phobius"/>
    </source>
</evidence>
<feature type="transmembrane region" description="Helical" evidence="7">
    <location>
        <begin position="208"/>
        <end position="229"/>
    </location>
</feature>
<dbReference type="EMBL" id="CAFBLO010000052">
    <property type="protein sequence ID" value="CAB4868738.1"/>
    <property type="molecule type" value="Genomic_DNA"/>
</dbReference>
<evidence type="ECO:0000256" key="2">
    <source>
        <dbReference type="ARBA" id="ARBA00022692"/>
    </source>
</evidence>
<dbReference type="InterPro" id="IPR023494">
    <property type="entry name" value="Cyt_c_bgen_Ccs1/CcsB/ResB"/>
</dbReference>
<feature type="compositionally biased region" description="Basic and acidic residues" evidence="6">
    <location>
        <begin position="28"/>
        <end position="37"/>
    </location>
</feature>
<feature type="region of interest" description="Disordered" evidence="6">
    <location>
        <begin position="1"/>
        <end position="37"/>
    </location>
</feature>
<evidence type="ECO:0000256" key="5">
    <source>
        <dbReference type="ARBA" id="ARBA00023136"/>
    </source>
</evidence>
<dbReference type="PANTHER" id="PTHR31566">
    <property type="entry name" value="CYTOCHROME C BIOGENESIS PROTEIN CCS1, CHLOROPLASTIC"/>
    <property type="match status" value="1"/>
</dbReference>
<reference evidence="9" key="1">
    <citation type="submission" date="2020-05" db="EMBL/GenBank/DDBJ databases">
        <authorList>
            <person name="Chiriac C."/>
            <person name="Salcher M."/>
            <person name="Ghai R."/>
            <person name="Kavagutti S V."/>
        </authorList>
    </citation>
    <scope>NUCLEOTIDE SEQUENCE</scope>
</reference>
<dbReference type="Pfam" id="PF05140">
    <property type="entry name" value="ResB"/>
    <property type="match status" value="1"/>
</dbReference>
<keyword evidence="5 7" id="KW-0472">Membrane</keyword>
<feature type="transmembrane region" description="Helical" evidence="7">
    <location>
        <begin position="116"/>
        <end position="135"/>
    </location>
</feature>
<feature type="domain" description="ResB-like" evidence="8">
    <location>
        <begin position="60"/>
        <end position="531"/>
    </location>
</feature>
<comment type="subcellular location">
    <subcellularLocation>
        <location evidence="1">Membrane</location>
        <topology evidence="1">Multi-pass membrane protein</topology>
    </subcellularLocation>
</comment>
<evidence type="ECO:0000256" key="1">
    <source>
        <dbReference type="ARBA" id="ARBA00004141"/>
    </source>
</evidence>
<keyword evidence="3" id="KW-0201">Cytochrome c-type biogenesis</keyword>
<feature type="transmembrane region" description="Helical" evidence="7">
    <location>
        <begin position="478"/>
        <end position="496"/>
    </location>
</feature>
<evidence type="ECO:0000256" key="6">
    <source>
        <dbReference type="SAM" id="MobiDB-lite"/>
    </source>
</evidence>